<dbReference type="AlphaFoldDB" id="K3W8U2"/>
<evidence type="ECO:0000313" key="2">
    <source>
        <dbReference type="Proteomes" id="UP000019132"/>
    </source>
</evidence>
<protein>
    <recommendedName>
        <fullName evidence="3">START domain-containing protein</fullName>
    </recommendedName>
</protein>
<proteinExistence type="predicted"/>
<accession>K3W8U2</accession>
<evidence type="ECO:0008006" key="3">
    <source>
        <dbReference type="Google" id="ProtNLM"/>
    </source>
</evidence>
<dbReference type="EnsemblProtists" id="PYU1_T001383">
    <property type="protein sequence ID" value="PYU1_T001383"/>
    <property type="gene ID" value="PYU1_G001383"/>
</dbReference>
<dbReference type="VEuPathDB" id="FungiDB:PYU1_G001383"/>
<keyword evidence="2" id="KW-1185">Reference proteome</keyword>
<dbReference type="PANTHER" id="PTHR35796:SF3">
    <property type="entry name" value="BHLH DOMAIN-CONTAINING PROTEIN"/>
    <property type="match status" value="1"/>
</dbReference>
<dbReference type="PANTHER" id="PTHR35796">
    <property type="entry name" value="HYPOTHETICAL CYTOSOLIC PROTEIN"/>
    <property type="match status" value="1"/>
</dbReference>
<dbReference type="Proteomes" id="UP000019132">
    <property type="component" value="Unassembled WGS sequence"/>
</dbReference>
<reference evidence="1" key="3">
    <citation type="submission" date="2015-02" db="UniProtKB">
        <authorList>
            <consortium name="EnsemblProtists"/>
        </authorList>
    </citation>
    <scope>IDENTIFICATION</scope>
    <source>
        <strain evidence="1">DAOM BR144</strain>
    </source>
</reference>
<reference evidence="2" key="2">
    <citation type="submission" date="2010-04" db="EMBL/GenBank/DDBJ databases">
        <authorList>
            <person name="Buell R."/>
            <person name="Hamilton J."/>
            <person name="Hostetler J."/>
        </authorList>
    </citation>
    <scope>NUCLEOTIDE SEQUENCE [LARGE SCALE GENOMIC DNA]</scope>
    <source>
        <strain evidence="2">DAOM:BR144</strain>
    </source>
</reference>
<dbReference type="HOGENOM" id="CLU_1163141_0_0_1"/>
<dbReference type="InParanoid" id="K3W8U2"/>
<evidence type="ECO:0000313" key="1">
    <source>
        <dbReference type="EnsemblProtists" id="PYU1_T001383"/>
    </source>
</evidence>
<reference evidence="2" key="1">
    <citation type="journal article" date="2010" name="Genome Biol.">
        <title>Genome sequence of the necrotrophic plant pathogen Pythium ultimum reveals original pathogenicity mechanisms and effector repertoire.</title>
        <authorList>
            <person name="Levesque C.A."/>
            <person name="Brouwer H."/>
            <person name="Cano L."/>
            <person name="Hamilton J.P."/>
            <person name="Holt C."/>
            <person name="Huitema E."/>
            <person name="Raffaele S."/>
            <person name="Robideau G.P."/>
            <person name="Thines M."/>
            <person name="Win J."/>
            <person name="Zerillo M.M."/>
            <person name="Beakes G.W."/>
            <person name="Boore J.L."/>
            <person name="Busam D."/>
            <person name="Dumas B."/>
            <person name="Ferriera S."/>
            <person name="Fuerstenberg S.I."/>
            <person name="Gachon C.M."/>
            <person name="Gaulin E."/>
            <person name="Govers F."/>
            <person name="Grenville-Briggs L."/>
            <person name="Horner N."/>
            <person name="Hostetler J."/>
            <person name="Jiang R.H."/>
            <person name="Johnson J."/>
            <person name="Krajaejun T."/>
            <person name="Lin H."/>
            <person name="Meijer H.J."/>
            <person name="Moore B."/>
            <person name="Morris P."/>
            <person name="Phuntmart V."/>
            <person name="Puiu D."/>
            <person name="Shetty J."/>
            <person name="Stajich J.E."/>
            <person name="Tripathy S."/>
            <person name="Wawra S."/>
            <person name="van West P."/>
            <person name="Whitty B.R."/>
            <person name="Coutinho P.M."/>
            <person name="Henrissat B."/>
            <person name="Martin F."/>
            <person name="Thomas P.D."/>
            <person name="Tyler B.M."/>
            <person name="De Vries R.P."/>
            <person name="Kamoun S."/>
            <person name="Yandell M."/>
            <person name="Tisserat N."/>
            <person name="Buell C.R."/>
        </authorList>
    </citation>
    <scope>NUCLEOTIDE SEQUENCE</scope>
    <source>
        <strain evidence="2">DAOM:BR144</strain>
    </source>
</reference>
<name>K3W8U2_GLOUD</name>
<sequence>MTGLMEADAYTDLLTIAARAYDEMDDVLATHGLLSCESVKKSMNASLRFDSNLGKKTIEVVASRVLPFDVHTVGAAAWHQVLQRAPCRNGTNIPTKNGNRMDKDTITASFTLTILAATNAQFRVRQVFQRHVQPDSQVVIVSCRELVPITFSGEPWTTGFKFQEQGYLVVRPSETILERFSVLQSCCITSSHFLESMNDDEDPKVRALVNFVLSATKTNVAMNHQAIENKLLDEVLKCS</sequence>
<organism evidence="1 2">
    <name type="scientific">Globisporangium ultimum (strain ATCC 200006 / CBS 805.95 / DAOM BR144)</name>
    <name type="common">Pythium ultimum</name>
    <dbReference type="NCBI Taxonomy" id="431595"/>
    <lineage>
        <taxon>Eukaryota</taxon>
        <taxon>Sar</taxon>
        <taxon>Stramenopiles</taxon>
        <taxon>Oomycota</taxon>
        <taxon>Peronosporomycetes</taxon>
        <taxon>Pythiales</taxon>
        <taxon>Pythiaceae</taxon>
        <taxon>Globisporangium</taxon>
    </lineage>
</organism>
<dbReference type="EMBL" id="GL376626">
    <property type="status" value="NOT_ANNOTATED_CDS"/>
    <property type="molecule type" value="Genomic_DNA"/>
</dbReference>